<sequence>MITQVILECPDLPEGRAFSLEHANRLLKVQGKSPNGWKLKEGQKFDIDENGVIIRASNRVNKKQSQQGSGNESDSPRGEGEVS</sequence>
<dbReference type="Proteomes" id="UP000532273">
    <property type="component" value="Unassembled WGS sequence"/>
</dbReference>
<evidence type="ECO:0000313" key="4">
    <source>
        <dbReference type="Proteomes" id="UP000532273"/>
    </source>
</evidence>
<organism evidence="3 4">
    <name type="scientific">Pedobacter zeae</name>
    <dbReference type="NCBI Taxonomy" id="1737356"/>
    <lineage>
        <taxon>Bacteria</taxon>
        <taxon>Pseudomonadati</taxon>
        <taxon>Bacteroidota</taxon>
        <taxon>Sphingobacteriia</taxon>
        <taxon>Sphingobacteriales</taxon>
        <taxon>Sphingobacteriaceae</taxon>
        <taxon>Pedobacter</taxon>
    </lineage>
</organism>
<evidence type="ECO:0000313" key="2">
    <source>
        <dbReference type="EMBL" id="GGG97399.1"/>
    </source>
</evidence>
<reference evidence="5" key="2">
    <citation type="journal article" date="2019" name="Int. J. Syst. Evol. Microbiol.">
        <title>The Global Catalogue of Microorganisms (GCM) 10K type strain sequencing project: providing services to taxonomists for standard genome sequencing and annotation.</title>
        <authorList>
            <consortium name="The Broad Institute Genomics Platform"/>
            <consortium name="The Broad Institute Genome Sequencing Center for Infectious Disease"/>
            <person name="Wu L."/>
            <person name="Ma J."/>
        </authorList>
    </citation>
    <scope>NUCLEOTIDE SEQUENCE [LARGE SCALE GENOMIC DNA]</scope>
    <source>
        <strain evidence="5">CGMCC 1.15287</strain>
    </source>
</reference>
<accession>A0A7W6P680</accession>
<feature type="compositionally biased region" description="Basic and acidic residues" evidence="1">
    <location>
        <begin position="74"/>
        <end position="83"/>
    </location>
</feature>
<keyword evidence="5" id="KW-1185">Reference proteome</keyword>
<feature type="region of interest" description="Disordered" evidence="1">
    <location>
        <begin position="57"/>
        <end position="83"/>
    </location>
</feature>
<reference evidence="2" key="4">
    <citation type="submission" date="2024-05" db="EMBL/GenBank/DDBJ databases">
        <authorList>
            <person name="Sun Q."/>
            <person name="Zhou Y."/>
        </authorList>
    </citation>
    <scope>NUCLEOTIDE SEQUENCE</scope>
    <source>
        <strain evidence="2">CGMCC 1.15287</strain>
    </source>
</reference>
<dbReference type="AlphaFoldDB" id="A0A7W6P680"/>
<dbReference type="Proteomes" id="UP000642938">
    <property type="component" value="Unassembled WGS sequence"/>
</dbReference>
<evidence type="ECO:0000256" key="1">
    <source>
        <dbReference type="SAM" id="MobiDB-lite"/>
    </source>
</evidence>
<dbReference type="EMBL" id="BMHZ01000001">
    <property type="protein sequence ID" value="GGG97399.1"/>
    <property type="molecule type" value="Genomic_DNA"/>
</dbReference>
<reference evidence="2" key="1">
    <citation type="journal article" date="2014" name="Int. J. Syst. Evol. Microbiol.">
        <title>Complete genome of a new Firmicutes species belonging to the dominant human colonic microbiota ('Ruminococcus bicirculans') reveals two chromosomes and a selective capacity to utilize plant glucans.</title>
        <authorList>
            <consortium name="NISC Comparative Sequencing Program"/>
            <person name="Wegmann U."/>
            <person name="Louis P."/>
            <person name="Goesmann A."/>
            <person name="Henrissat B."/>
            <person name="Duncan S.H."/>
            <person name="Flint H.J."/>
        </authorList>
    </citation>
    <scope>NUCLEOTIDE SEQUENCE</scope>
    <source>
        <strain evidence="2">CGMCC 1.15287</strain>
    </source>
</reference>
<gene>
    <name evidence="2" type="ORF">GCM10007422_09180</name>
    <name evidence="3" type="ORF">GGQ60_001717</name>
</gene>
<proteinExistence type="predicted"/>
<protein>
    <submittedName>
        <fullName evidence="3">Uncharacterized protein</fullName>
    </submittedName>
</protein>
<dbReference type="EMBL" id="JACIEF010000002">
    <property type="protein sequence ID" value="MBB4107736.1"/>
    <property type="molecule type" value="Genomic_DNA"/>
</dbReference>
<evidence type="ECO:0000313" key="5">
    <source>
        <dbReference type="Proteomes" id="UP000642938"/>
    </source>
</evidence>
<evidence type="ECO:0000313" key="3">
    <source>
        <dbReference type="EMBL" id="MBB4107736.1"/>
    </source>
</evidence>
<feature type="compositionally biased region" description="Polar residues" evidence="1">
    <location>
        <begin position="63"/>
        <end position="73"/>
    </location>
</feature>
<name>A0A7W6P680_9SPHI</name>
<dbReference type="RefSeq" id="WP_183762220.1">
    <property type="nucleotide sequence ID" value="NZ_BMHZ01000001.1"/>
</dbReference>
<reference evidence="3 4" key="3">
    <citation type="submission" date="2020-08" db="EMBL/GenBank/DDBJ databases">
        <title>Genomic Encyclopedia of Type Strains, Phase IV (KMG-IV): sequencing the most valuable type-strain genomes for metagenomic binning, comparative biology and taxonomic classification.</title>
        <authorList>
            <person name="Goeker M."/>
        </authorList>
    </citation>
    <scope>NUCLEOTIDE SEQUENCE [LARGE SCALE GENOMIC DNA]</scope>
    <source>
        <strain evidence="3 4">DSM 100774</strain>
    </source>
</reference>
<comment type="caution">
    <text evidence="3">The sequence shown here is derived from an EMBL/GenBank/DDBJ whole genome shotgun (WGS) entry which is preliminary data.</text>
</comment>